<dbReference type="Proteomes" id="UP000324222">
    <property type="component" value="Unassembled WGS sequence"/>
</dbReference>
<accession>A0A5B7EQX1</accession>
<sequence>MTTGMATLPPPSQAHLQINHLSGLRCSRVLSSVNDLQLVLEYLLLQVPQLAVHLITPPHLVDKLALEGIHIRADLANLRHTVVGRLTGEEQLAQGHLLTPEYGPHGELTHTWAASHTVGEDRQVDESSLLKGSKEAATLLITPHDTSSLMDISGQCICISPD</sequence>
<evidence type="ECO:0000313" key="2">
    <source>
        <dbReference type="Proteomes" id="UP000324222"/>
    </source>
</evidence>
<comment type="caution">
    <text evidence="1">The sequence shown here is derived from an EMBL/GenBank/DDBJ whole genome shotgun (WGS) entry which is preliminary data.</text>
</comment>
<proteinExistence type="predicted"/>
<keyword evidence="2" id="KW-1185">Reference proteome</keyword>
<gene>
    <name evidence="1" type="ORF">E2C01_028174</name>
</gene>
<protein>
    <submittedName>
        <fullName evidence="1">Uncharacterized protein</fullName>
    </submittedName>
</protein>
<evidence type="ECO:0000313" key="1">
    <source>
        <dbReference type="EMBL" id="MPC34774.1"/>
    </source>
</evidence>
<dbReference type="EMBL" id="VSRR010003128">
    <property type="protein sequence ID" value="MPC34774.1"/>
    <property type="molecule type" value="Genomic_DNA"/>
</dbReference>
<name>A0A5B7EQX1_PORTR</name>
<organism evidence="1 2">
    <name type="scientific">Portunus trituberculatus</name>
    <name type="common">Swimming crab</name>
    <name type="synonym">Neptunus trituberculatus</name>
    <dbReference type="NCBI Taxonomy" id="210409"/>
    <lineage>
        <taxon>Eukaryota</taxon>
        <taxon>Metazoa</taxon>
        <taxon>Ecdysozoa</taxon>
        <taxon>Arthropoda</taxon>
        <taxon>Crustacea</taxon>
        <taxon>Multicrustacea</taxon>
        <taxon>Malacostraca</taxon>
        <taxon>Eumalacostraca</taxon>
        <taxon>Eucarida</taxon>
        <taxon>Decapoda</taxon>
        <taxon>Pleocyemata</taxon>
        <taxon>Brachyura</taxon>
        <taxon>Eubrachyura</taxon>
        <taxon>Portunoidea</taxon>
        <taxon>Portunidae</taxon>
        <taxon>Portuninae</taxon>
        <taxon>Portunus</taxon>
    </lineage>
</organism>
<reference evidence="1 2" key="1">
    <citation type="submission" date="2019-05" db="EMBL/GenBank/DDBJ databases">
        <title>Another draft genome of Portunus trituberculatus and its Hox gene families provides insights of decapod evolution.</title>
        <authorList>
            <person name="Jeong J.-H."/>
            <person name="Song I."/>
            <person name="Kim S."/>
            <person name="Choi T."/>
            <person name="Kim D."/>
            <person name="Ryu S."/>
            <person name="Kim W."/>
        </authorList>
    </citation>
    <scope>NUCLEOTIDE SEQUENCE [LARGE SCALE GENOMIC DNA]</scope>
    <source>
        <tissue evidence="1">Muscle</tissue>
    </source>
</reference>
<dbReference type="AlphaFoldDB" id="A0A5B7EQX1"/>